<feature type="domain" description="Disease resistance R13L4/SHOC-2-like LRR" evidence="10">
    <location>
        <begin position="402"/>
        <end position="734"/>
    </location>
</feature>
<dbReference type="PANTHER" id="PTHR23155">
    <property type="entry name" value="DISEASE RESISTANCE PROTEIN RP"/>
    <property type="match status" value="1"/>
</dbReference>
<keyword evidence="6" id="KW-0175">Coiled coil</keyword>
<dbReference type="InterPro" id="IPR041118">
    <property type="entry name" value="Rx_N"/>
</dbReference>
<dbReference type="PANTHER" id="PTHR23155:SF1091">
    <property type="entry name" value="EXPRESSED PROTEIN"/>
    <property type="match status" value="1"/>
</dbReference>
<dbReference type="Gene3D" id="1.10.10.10">
    <property type="entry name" value="Winged helix-like DNA-binding domain superfamily/Winged helix DNA-binding domain"/>
    <property type="match status" value="1"/>
</dbReference>
<keyword evidence="2" id="KW-0433">Leucine-rich repeat</keyword>
<keyword evidence="12" id="KW-1185">Reference proteome</keyword>
<evidence type="ECO:0000256" key="3">
    <source>
        <dbReference type="ARBA" id="ARBA00022737"/>
    </source>
</evidence>
<dbReference type="GO" id="GO:0098542">
    <property type="term" value="P:defense response to other organism"/>
    <property type="evidence" value="ECO:0007669"/>
    <property type="project" value="TreeGrafter"/>
</dbReference>
<dbReference type="Gene3D" id="3.80.10.10">
    <property type="entry name" value="Ribonuclease Inhibitor"/>
    <property type="match status" value="1"/>
</dbReference>
<reference evidence="11 12" key="1">
    <citation type="submission" date="2024-02" db="EMBL/GenBank/DDBJ databases">
        <title>High-quality chromosome-scale genome assembly of Pensacola bahiagrass (Paspalum notatum Flugge var. saurae).</title>
        <authorList>
            <person name="Vega J.M."/>
            <person name="Podio M."/>
            <person name="Orjuela J."/>
            <person name="Siena L.A."/>
            <person name="Pessino S.C."/>
            <person name="Combes M.C."/>
            <person name="Mariac C."/>
            <person name="Albertini E."/>
            <person name="Pupilli F."/>
            <person name="Ortiz J.P.A."/>
            <person name="Leblanc O."/>
        </authorList>
    </citation>
    <scope>NUCLEOTIDE SEQUENCE [LARGE SCALE GENOMIC DNA]</scope>
    <source>
        <strain evidence="11">R1</strain>
        <tissue evidence="11">Leaf</tissue>
    </source>
</reference>
<dbReference type="InterPro" id="IPR055414">
    <property type="entry name" value="LRR_R13L4/SHOC2-like"/>
</dbReference>
<dbReference type="EMBL" id="CP144745">
    <property type="protein sequence ID" value="WVZ50920.1"/>
    <property type="molecule type" value="Genomic_DNA"/>
</dbReference>
<dbReference type="AlphaFoldDB" id="A0AAQ3PFM7"/>
<dbReference type="Pfam" id="PF18052">
    <property type="entry name" value="Rx_N"/>
    <property type="match status" value="1"/>
</dbReference>
<feature type="domain" description="Disease resistance protein winged helix" evidence="9">
    <location>
        <begin position="248"/>
        <end position="317"/>
    </location>
</feature>
<sequence>MADLTHSAVDSLLSLLTSAIKDEAKLLRGIPGDILFIRDEMDSMNGFLLHLTKMDTEHDDQVRAWMKQVRDIANLAQDYIRLYVRSATRHALAKKIAKLKIRVRDVGERRLRYDVKVPAANPKPSPPLVSGKDSKADDRRDEFLRALEEQSFDAAIGLLPDTLESEDGGRRPLHDILNLNDHRVNDHIGTMKMLLRALYAYPHGTIEELEKLRGKLKDRAAVPKEVMIFCYSKLSTHHKSCLQYLTTFQEESSISRTSLVRRWVAEGLVAREEGLRSMEEAGERCFDELVFRGFIRPVAIVATGLKIKSCTMDDSVRGFVKDMAESENFVAGVLPTHFDYQLKIRKIVRRQPPRQPTDPDGFSCCGVLVPRKQPLLDVDDNLLHPMDEIARLLKELPQEYRLNVLDLGGCWGLEKRHLKSICKVPSIKYLSLGNTDVSRLPKAINDLWQLETLDVRQTHLLRPSDIERIYLPRLKHLLAGHIAHCEKDGERLSTVRMPRKISKDTEVLRHVHILHAEHELLGRVGHLKKQLRKLGVVVDGSEDNIRFLLRTISDLSECLRSLSVWITAPSATAGVSDGCNLDYKEEPNGGSVPSQTPNPTSMFLESLNIKYYMGSQTNGNLPSWISGLKLLRKLTLRDTLLREESLRILGKLESLCCLRLRRGSYIEGTIRLNTEEFGKLRLLLIDRVTPLKAIAFQAEAAPNLEKVVWTVESMAITPDTISEIRQLPASLKVLELNGDWTRQRYLKETLAENKKCPLVRYSSPDPDFPFDEKSHDVSVEAK</sequence>
<evidence type="ECO:0000259" key="10">
    <source>
        <dbReference type="Pfam" id="PF23598"/>
    </source>
</evidence>
<accession>A0AAQ3PFM7</accession>
<feature type="compositionally biased region" description="Basic and acidic residues" evidence="7">
    <location>
        <begin position="770"/>
        <end position="782"/>
    </location>
</feature>
<dbReference type="GO" id="GO:0000166">
    <property type="term" value="F:nucleotide binding"/>
    <property type="evidence" value="ECO:0007669"/>
    <property type="project" value="UniProtKB-KW"/>
</dbReference>
<feature type="domain" description="Disease resistance N-terminal" evidence="8">
    <location>
        <begin position="8"/>
        <end position="92"/>
    </location>
</feature>
<protein>
    <recommendedName>
        <fullName evidence="13">Rx N-terminal domain-containing protein</fullName>
    </recommendedName>
</protein>
<dbReference type="Gene3D" id="1.20.5.4130">
    <property type="match status" value="1"/>
</dbReference>
<proteinExistence type="inferred from homology"/>
<evidence type="ECO:0000313" key="12">
    <source>
        <dbReference type="Proteomes" id="UP001341281"/>
    </source>
</evidence>
<dbReference type="Pfam" id="PF23559">
    <property type="entry name" value="WHD_DRP"/>
    <property type="match status" value="1"/>
</dbReference>
<dbReference type="InterPro" id="IPR044974">
    <property type="entry name" value="Disease_R_plants"/>
</dbReference>
<feature type="region of interest" description="Disordered" evidence="7">
    <location>
        <begin position="116"/>
        <end position="136"/>
    </location>
</feature>
<evidence type="ECO:0008006" key="13">
    <source>
        <dbReference type="Google" id="ProtNLM"/>
    </source>
</evidence>
<gene>
    <name evidence="11" type="ORF">U9M48_002125</name>
</gene>
<keyword evidence="3" id="KW-0677">Repeat</keyword>
<evidence type="ECO:0000256" key="5">
    <source>
        <dbReference type="ARBA" id="ARBA00022821"/>
    </source>
</evidence>
<evidence type="ECO:0000313" key="11">
    <source>
        <dbReference type="EMBL" id="WVZ50920.1"/>
    </source>
</evidence>
<keyword evidence="4" id="KW-0547">Nucleotide-binding</keyword>
<dbReference type="InterPro" id="IPR038005">
    <property type="entry name" value="RX-like_CC"/>
</dbReference>
<dbReference type="SUPFAM" id="SSF52047">
    <property type="entry name" value="RNI-like"/>
    <property type="match status" value="1"/>
</dbReference>
<evidence type="ECO:0000256" key="1">
    <source>
        <dbReference type="ARBA" id="ARBA00008894"/>
    </source>
</evidence>
<dbReference type="InterPro" id="IPR036388">
    <property type="entry name" value="WH-like_DNA-bd_sf"/>
</dbReference>
<comment type="similarity">
    <text evidence="1">Belongs to the disease resistance NB-LRR family.</text>
</comment>
<name>A0AAQ3PFM7_PASNO</name>
<evidence type="ECO:0000256" key="4">
    <source>
        <dbReference type="ARBA" id="ARBA00022741"/>
    </source>
</evidence>
<evidence type="ECO:0000259" key="8">
    <source>
        <dbReference type="Pfam" id="PF18052"/>
    </source>
</evidence>
<evidence type="ECO:0000256" key="6">
    <source>
        <dbReference type="ARBA" id="ARBA00023054"/>
    </source>
</evidence>
<feature type="region of interest" description="Disordered" evidence="7">
    <location>
        <begin position="762"/>
        <end position="782"/>
    </location>
</feature>
<dbReference type="Proteomes" id="UP001341281">
    <property type="component" value="Chromosome 01"/>
</dbReference>
<evidence type="ECO:0000259" key="9">
    <source>
        <dbReference type="Pfam" id="PF23559"/>
    </source>
</evidence>
<keyword evidence="5" id="KW-0611">Plant defense</keyword>
<dbReference type="CDD" id="cd14798">
    <property type="entry name" value="RX-CC_like"/>
    <property type="match status" value="1"/>
</dbReference>
<dbReference type="InterPro" id="IPR058922">
    <property type="entry name" value="WHD_DRP"/>
</dbReference>
<dbReference type="Pfam" id="PF23598">
    <property type="entry name" value="LRR_14"/>
    <property type="match status" value="1"/>
</dbReference>
<dbReference type="InterPro" id="IPR032675">
    <property type="entry name" value="LRR_dom_sf"/>
</dbReference>
<organism evidence="11 12">
    <name type="scientific">Paspalum notatum var. saurae</name>
    <dbReference type="NCBI Taxonomy" id="547442"/>
    <lineage>
        <taxon>Eukaryota</taxon>
        <taxon>Viridiplantae</taxon>
        <taxon>Streptophyta</taxon>
        <taxon>Embryophyta</taxon>
        <taxon>Tracheophyta</taxon>
        <taxon>Spermatophyta</taxon>
        <taxon>Magnoliopsida</taxon>
        <taxon>Liliopsida</taxon>
        <taxon>Poales</taxon>
        <taxon>Poaceae</taxon>
        <taxon>PACMAD clade</taxon>
        <taxon>Panicoideae</taxon>
        <taxon>Andropogonodae</taxon>
        <taxon>Paspaleae</taxon>
        <taxon>Paspalinae</taxon>
        <taxon>Paspalum</taxon>
    </lineage>
</organism>
<evidence type="ECO:0000256" key="2">
    <source>
        <dbReference type="ARBA" id="ARBA00022614"/>
    </source>
</evidence>
<evidence type="ECO:0000256" key="7">
    <source>
        <dbReference type="SAM" id="MobiDB-lite"/>
    </source>
</evidence>